<proteinExistence type="predicted"/>
<sequence length="423" mass="48361">MSNSILAPKTFLTYSLGCRTNQAEMEDIGLQLTANGLRQTLREPDLVLLNTCVVTAKAEKESRQKIRALRKKHPKSFLVVLGCGVTAREIFNINLPEANLFVSNENKDQTINILNKHLRARLIAPLQSKTCLNNKYIQSGRKFIKIQDGCDKYCSYCLTRYLRGIPKSIPPEKIIKEINFWVKNGIKEVILTGINIGLYPDLTGLLNKILKETKIERISFSSIYPEMLTEDFVKLVINNPRISQYFHLSLQSGSQNVLQRMNRETDLSRLLSIIKQIKAENQLFTFRADIIVGFPNESEEEFRETLDFIKKAKISFAHIFTYSARKGTVAYSLSDLPSQIKKERIKRIVEAVKAIRQKEAEKIIEQTTNCLIVRGNEGMTENGWPIQVRVRDRARVKGKILPVKITDFKNDQLFGEIISLPTN</sequence>
<dbReference type="PROSITE" id="PS01278">
    <property type="entry name" value="MTTASE_RADICAL"/>
    <property type="match status" value="1"/>
</dbReference>
<dbReference type="Gene3D" id="3.80.30.20">
    <property type="entry name" value="tm_1862 like domain"/>
    <property type="match status" value="1"/>
</dbReference>
<keyword evidence="4" id="KW-0949">S-adenosyl-L-methionine</keyword>
<dbReference type="GO" id="GO:0051539">
    <property type="term" value="F:4 iron, 4 sulfur cluster binding"/>
    <property type="evidence" value="ECO:0007669"/>
    <property type="project" value="UniProtKB-KW"/>
</dbReference>
<dbReference type="GO" id="GO:0035598">
    <property type="term" value="F:tRNA (N(6)-L-threonylcarbamoyladenosine(37)-C(2))-methylthiotransferase activity"/>
    <property type="evidence" value="ECO:0007669"/>
    <property type="project" value="TreeGrafter"/>
</dbReference>
<evidence type="ECO:0000313" key="11">
    <source>
        <dbReference type="Proteomes" id="UP000231371"/>
    </source>
</evidence>
<reference evidence="10 11" key="1">
    <citation type="submission" date="2017-09" db="EMBL/GenBank/DDBJ databases">
        <title>Depth-based differentiation of microbial function through sediment-hosted aquifers and enrichment of novel symbionts in the deep terrestrial subsurface.</title>
        <authorList>
            <person name="Probst A.J."/>
            <person name="Ladd B."/>
            <person name="Jarett J.K."/>
            <person name="Geller-Mcgrath D.E."/>
            <person name="Sieber C.M."/>
            <person name="Emerson J.B."/>
            <person name="Anantharaman K."/>
            <person name="Thomas B.C."/>
            <person name="Malmstrom R."/>
            <person name="Stieglmeier M."/>
            <person name="Klingl A."/>
            <person name="Woyke T."/>
            <person name="Ryan C.M."/>
            <person name="Banfield J.F."/>
        </authorList>
    </citation>
    <scope>NUCLEOTIDE SEQUENCE [LARGE SCALE GENOMIC DNA]</scope>
    <source>
        <strain evidence="10">CG11_big_fil_rev_8_21_14_0_20_40_12</strain>
    </source>
</reference>
<evidence type="ECO:0000259" key="8">
    <source>
        <dbReference type="PROSITE" id="PS51449"/>
    </source>
</evidence>
<evidence type="ECO:0000256" key="1">
    <source>
        <dbReference type="ARBA" id="ARBA00001966"/>
    </source>
</evidence>
<dbReference type="InterPro" id="IPR038135">
    <property type="entry name" value="Methylthiotransferase_N_sf"/>
</dbReference>
<dbReference type="AlphaFoldDB" id="A0A2H0KFX8"/>
<evidence type="ECO:0000256" key="2">
    <source>
        <dbReference type="ARBA" id="ARBA00022485"/>
    </source>
</evidence>
<feature type="domain" description="Radical SAM core" evidence="9">
    <location>
        <begin position="136"/>
        <end position="358"/>
    </location>
</feature>
<keyword evidence="2" id="KW-0004">4Fe-4S</keyword>
<evidence type="ECO:0000256" key="7">
    <source>
        <dbReference type="ARBA" id="ARBA00023014"/>
    </source>
</evidence>
<dbReference type="PANTHER" id="PTHR11918:SF45">
    <property type="entry name" value="THREONYLCARBAMOYLADENOSINE TRNA METHYLTHIOTRANSFERASE"/>
    <property type="match status" value="1"/>
</dbReference>
<evidence type="ECO:0000256" key="5">
    <source>
        <dbReference type="ARBA" id="ARBA00022723"/>
    </source>
</evidence>
<evidence type="ECO:0000313" key="10">
    <source>
        <dbReference type="EMBL" id="PIQ70171.1"/>
    </source>
</evidence>
<evidence type="ECO:0000256" key="4">
    <source>
        <dbReference type="ARBA" id="ARBA00022691"/>
    </source>
</evidence>
<keyword evidence="6" id="KW-0408">Iron</keyword>
<dbReference type="PROSITE" id="PS51449">
    <property type="entry name" value="MTTASE_N"/>
    <property type="match status" value="1"/>
</dbReference>
<dbReference type="InterPro" id="IPR020612">
    <property type="entry name" value="Methylthiotransferase_CS"/>
</dbReference>
<dbReference type="GO" id="GO:0046872">
    <property type="term" value="F:metal ion binding"/>
    <property type="evidence" value="ECO:0007669"/>
    <property type="project" value="UniProtKB-KW"/>
</dbReference>
<dbReference type="Pfam" id="PF04055">
    <property type="entry name" value="Radical_SAM"/>
    <property type="match status" value="1"/>
</dbReference>
<dbReference type="SFLD" id="SFLDS00029">
    <property type="entry name" value="Radical_SAM"/>
    <property type="match status" value="1"/>
</dbReference>
<name>A0A2H0KFX8_9BACT</name>
<dbReference type="InterPro" id="IPR013848">
    <property type="entry name" value="Methylthiotransferase_N"/>
</dbReference>
<comment type="cofactor">
    <cofactor evidence="1">
        <name>[4Fe-4S] cluster</name>
        <dbReference type="ChEBI" id="CHEBI:49883"/>
    </cofactor>
</comment>
<keyword evidence="5" id="KW-0479">Metal-binding</keyword>
<dbReference type="Pfam" id="PF00919">
    <property type="entry name" value="UPF0004"/>
    <property type="match status" value="1"/>
</dbReference>
<dbReference type="InterPro" id="IPR005839">
    <property type="entry name" value="Methylthiotransferase"/>
</dbReference>
<evidence type="ECO:0000256" key="6">
    <source>
        <dbReference type="ARBA" id="ARBA00023004"/>
    </source>
</evidence>
<dbReference type="PANTHER" id="PTHR11918">
    <property type="entry name" value="RADICAL SAM PROTEINS"/>
    <property type="match status" value="1"/>
</dbReference>
<evidence type="ECO:0000256" key="3">
    <source>
        <dbReference type="ARBA" id="ARBA00022679"/>
    </source>
</evidence>
<accession>A0A2H0KFX8</accession>
<dbReference type="NCBIfam" id="TIGR00089">
    <property type="entry name" value="MiaB/RimO family radical SAM methylthiotransferase"/>
    <property type="match status" value="1"/>
</dbReference>
<dbReference type="SMART" id="SM00729">
    <property type="entry name" value="Elp3"/>
    <property type="match status" value="1"/>
</dbReference>
<organism evidence="10 11">
    <name type="scientific">Candidatus Shapirobacteria bacterium CG11_big_fil_rev_8_21_14_0_20_40_12</name>
    <dbReference type="NCBI Taxonomy" id="1974889"/>
    <lineage>
        <taxon>Bacteria</taxon>
        <taxon>Candidatus Shapironibacteriota</taxon>
    </lineage>
</organism>
<comment type="caution">
    <text evidence="10">The sequence shown here is derived from an EMBL/GenBank/DDBJ whole genome shotgun (WGS) entry which is preliminary data.</text>
</comment>
<dbReference type="Gene3D" id="3.40.50.12160">
    <property type="entry name" value="Methylthiotransferase, N-terminal domain"/>
    <property type="match status" value="1"/>
</dbReference>
<feature type="domain" description="MTTase N-terminal" evidence="8">
    <location>
        <begin position="9"/>
        <end position="119"/>
    </location>
</feature>
<dbReference type="SUPFAM" id="SSF102114">
    <property type="entry name" value="Radical SAM enzymes"/>
    <property type="match status" value="1"/>
</dbReference>
<dbReference type="InterPro" id="IPR023404">
    <property type="entry name" value="rSAM_horseshoe"/>
</dbReference>
<dbReference type="PROSITE" id="PS51918">
    <property type="entry name" value="RADICAL_SAM"/>
    <property type="match status" value="1"/>
</dbReference>
<keyword evidence="7" id="KW-0411">Iron-sulfur</keyword>
<keyword evidence="3" id="KW-0808">Transferase</keyword>
<dbReference type="InterPro" id="IPR007197">
    <property type="entry name" value="rSAM"/>
</dbReference>
<dbReference type="InterPro" id="IPR058240">
    <property type="entry name" value="rSAM_sf"/>
</dbReference>
<dbReference type="CDD" id="cd01335">
    <property type="entry name" value="Radical_SAM"/>
    <property type="match status" value="1"/>
</dbReference>
<evidence type="ECO:0000259" key="9">
    <source>
        <dbReference type="PROSITE" id="PS51918"/>
    </source>
</evidence>
<dbReference type="SFLD" id="SFLDG01082">
    <property type="entry name" value="B12-binding_domain_containing"/>
    <property type="match status" value="1"/>
</dbReference>
<dbReference type="InterPro" id="IPR006638">
    <property type="entry name" value="Elp3/MiaA/NifB-like_rSAM"/>
</dbReference>
<gene>
    <name evidence="10" type="ORF">COV89_01930</name>
</gene>
<dbReference type="EMBL" id="PCVI01000029">
    <property type="protein sequence ID" value="PIQ70171.1"/>
    <property type="molecule type" value="Genomic_DNA"/>
</dbReference>
<protein>
    <submittedName>
        <fullName evidence="10">Uncharacterized protein</fullName>
    </submittedName>
</protein>
<dbReference type="Proteomes" id="UP000231371">
    <property type="component" value="Unassembled WGS sequence"/>
</dbReference>